<reference evidence="9 10" key="1">
    <citation type="submission" date="2015-09" db="EMBL/GenBank/DDBJ databases">
        <title>Host preference determinants of Valsa canker pathogens revealed by comparative genomics.</title>
        <authorList>
            <person name="Yin Z."/>
            <person name="Huang L."/>
        </authorList>
    </citation>
    <scope>NUCLEOTIDE SEQUENCE [LARGE SCALE GENOMIC DNA]</scope>
    <source>
        <strain evidence="9 10">03-1</strain>
    </source>
</reference>
<dbReference type="GO" id="GO:0140107">
    <property type="term" value="F:high-affinity potassium ion transmembrane transporter activity"/>
    <property type="evidence" value="ECO:0007669"/>
    <property type="project" value="TreeGrafter"/>
</dbReference>
<gene>
    <name evidence="9" type="ORF">VMCG_09462</name>
</gene>
<sequence>MARRTGWGLRWSADFLTDHSQAVQVLRELRALLPPLNFITIHYAYFIIVTLVTSLIFWGSSHPDFSIGYADSLFLTVSAMTEAGLNTVNLSQMTTWQQVLLWLLIVLGSAIWVSIWTVAFRLRAFEKRFEDIVRVEREKREKSRMKRPGSSSGVSVPFFRTVTFGKAFTTPAGDPTALAGTGTKVTANGGSTGAAADDTTTMHTASGRRTASLPDLEGLTPAQRPSHAIGQNADGTGGGRDIEPHMTNSRITFADDAVALGTRDGRTTSAYATEGRLRRRNVDGSESKEEVEDGATTHMHHFLNKQTVGRNAQFHDLTTEEREHLGGCEYRALKVLSVIVPLYFFLWQFLGCISLGAWIAYNKPEAATDNGVNPWWAGIFFGASAFNNSGMSLLDANVIPFQTSYFVLLVMGVMILAGNTAYPIFLRFNVWSMLRLLCWATTDDALPDFKETLRFILKYPRRVYTNMFPARQTWWLLFMILLLNMTDWVSFELLNFGNPVIEGIPVGPRIVDGLFQAIAVRSGGFYVVSISQVYIGLQILYVIMMYISVYPVVITMRHSNVYEERSLGIYADDPEPDFGDLEQGNGHGPGFQSQHQQHQLQLQRTNSTQRRRDATAAAKVSRALKRHFAWHGVGVQPRWKDEPESRISFISQQVQGQLAHDIWWLVLAVLVISTIETSHFLGDPATYSVFNIIFEIVSAYGTVGISVGLPDASYSFSGGWHTASKIVLCLVMLRGRHRGLPVALDRAVRLPGEHLYEDEEEDNRIRRSITSRRMSIESHGQ</sequence>
<evidence type="ECO:0000256" key="3">
    <source>
        <dbReference type="ARBA" id="ARBA00022692"/>
    </source>
</evidence>
<feature type="compositionally biased region" description="Low complexity" evidence="8">
    <location>
        <begin position="186"/>
        <end position="199"/>
    </location>
</feature>
<dbReference type="GO" id="GO:0030007">
    <property type="term" value="P:intracellular potassium ion homeostasis"/>
    <property type="evidence" value="ECO:0007669"/>
    <property type="project" value="UniProtKB-UniRule"/>
</dbReference>
<feature type="transmembrane region" description="Helical" evidence="7">
    <location>
        <begin position="533"/>
        <end position="553"/>
    </location>
</feature>
<feature type="transmembrane region" description="Helical" evidence="7">
    <location>
        <begin position="340"/>
        <end position="361"/>
    </location>
</feature>
<evidence type="ECO:0000313" key="10">
    <source>
        <dbReference type="Proteomes" id="UP000283895"/>
    </source>
</evidence>
<dbReference type="PIRSF" id="PIRSF002450">
    <property type="entry name" value="K+_transpter_TRK"/>
    <property type="match status" value="1"/>
</dbReference>
<dbReference type="OrthoDB" id="9999863at2759"/>
<dbReference type="GO" id="GO:0005886">
    <property type="term" value="C:plasma membrane"/>
    <property type="evidence" value="ECO:0007669"/>
    <property type="project" value="InterPro"/>
</dbReference>
<dbReference type="InterPro" id="IPR003445">
    <property type="entry name" value="Cat_transpt"/>
</dbReference>
<dbReference type="Pfam" id="PF02386">
    <property type="entry name" value="TrkH"/>
    <property type="match status" value="1"/>
</dbReference>
<keyword evidence="3 7" id="KW-0812">Transmembrane</keyword>
<dbReference type="Proteomes" id="UP000283895">
    <property type="component" value="Unassembled WGS sequence"/>
</dbReference>
<dbReference type="InterPro" id="IPR051143">
    <property type="entry name" value="TrkH_K-transport"/>
</dbReference>
<evidence type="ECO:0000256" key="1">
    <source>
        <dbReference type="ARBA" id="ARBA00004141"/>
    </source>
</evidence>
<keyword evidence="6 7" id="KW-0472">Membrane</keyword>
<feature type="transmembrane region" description="Helical" evidence="7">
    <location>
        <begin position="687"/>
        <end position="709"/>
    </location>
</feature>
<feature type="region of interest" description="Disordered" evidence="8">
    <location>
        <begin position="179"/>
        <end position="199"/>
    </location>
</feature>
<dbReference type="STRING" id="356882.A0A423VKK1"/>
<dbReference type="PANTHER" id="PTHR31064:SF37">
    <property type="entry name" value="TRANSPORTER, PUTATIVE (EUROFUNG)-RELATED"/>
    <property type="match status" value="1"/>
</dbReference>
<evidence type="ECO:0000256" key="2">
    <source>
        <dbReference type="ARBA" id="ARBA00022448"/>
    </source>
</evidence>
<keyword evidence="7" id="KW-0630">Potassium</keyword>
<keyword evidence="5 7" id="KW-0406">Ion transport</keyword>
<evidence type="ECO:0000256" key="5">
    <source>
        <dbReference type="ARBA" id="ARBA00023065"/>
    </source>
</evidence>
<evidence type="ECO:0000313" key="9">
    <source>
        <dbReference type="EMBL" id="ROV91525.1"/>
    </source>
</evidence>
<comment type="similarity">
    <text evidence="7">Belongs to the TrkH potassium transport family.</text>
</comment>
<dbReference type="AlphaFoldDB" id="A0A423VKK1"/>
<feature type="transmembrane region" description="Helical" evidence="7">
    <location>
        <begin position="662"/>
        <end position="681"/>
    </location>
</feature>
<feature type="transmembrane region" description="Helical" evidence="7">
    <location>
        <begin position="36"/>
        <end position="58"/>
    </location>
</feature>
<comment type="caution">
    <text evidence="9">The sequence shown here is derived from an EMBL/GenBank/DDBJ whole genome shotgun (WGS) entry which is preliminary data.</text>
</comment>
<dbReference type="EMBL" id="LKEA01000055">
    <property type="protein sequence ID" value="ROV91525.1"/>
    <property type="molecule type" value="Genomic_DNA"/>
</dbReference>
<keyword evidence="2 7" id="KW-0813">Transport</keyword>
<dbReference type="InterPro" id="IPR015958">
    <property type="entry name" value="Trk1_fungi"/>
</dbReference>
<evidence type="ECO:0000256" key="4">
    <source>
        <dbReference type="ARBA" id="ARBA00022989"/>
    </source>
</evidence>
<feature type="region of interest" description="Disordered" evidence="8">
    <location>
        <begin position="578"/>
        <end position="611"/>
    </location>
</feature>
<dbReference type="PANTHER" id="PTHR31064">
    <property type="entry name" value="POTASSIUM TRANSPORT PROTEIN DDB_G0292412-RELATED"/>
    <property type="match status" value="1"/>
</dbReference>
<proteinExistence type="inferred from homology"/>
<keyword evidence="7" id="KW-0633">Potassium transport</keyword>
<feature type="transmembrane region" description="Helical" evidence="7">
    <location>
        <begin position="474"/>
        <end position="494"/>
    </location>
</feature>
<evidence type="ECO:0000256" key="6">
    <source>
        <dbReference type="ARBA" id="ARBA00023136"/>
    </source>
</evidence>
<dbReference type="GO" id="GO:1990573">
    <property type="term" value="P:potassium ion import across plasma membrane"/>
    <property type="evidence" value="ECO:0007669"/>
    <property type="project" value="TreeGrafter"/>
</dbReference>
<name>A0A423VKK1_9PEZI</name>
<organism evidence="9 10">
    <name type="scientific">Cytospora schulzeri</name>
    <dbReference type="NCBI Taxonomy" id="448051"/>
    <lineage>
        <taxon>Eukaryota</taxon>
        <taxon>Fungi</taxon>
        <taxon>Dikarya</taxon>
        <taxon>Ascomycota</taxon>
        <taxon>Pezizomycotina</taxon>
        <taxon>Sordariomycetes</taxon>
        <taxon>Sordariomycetidae</taxon>
        <taxon>Diaporthales</taxon>
        <taxon>Cytosporaceae</taxon>
        <taxon>Cytospora</taxon>
    </lineage>
</organism>
<comment type="subcellular location">
    <subcellularLocation>
        <location evidence="1">Membrane</location>
        <topology evidence="1">Multi-pass membrane protein</topology>
    </subcellularLocation>
</comment>
<evidence type="ECO:0000256" key="8">
    <source>
        <dbReference type="SAM" id="MobiDB-lite"/>
    </source>
</evidence>
<keyword evidence="4 7" id="KW-1133">Transmembrane helix</keyword>
<feature type="compositionally biased region" description="Low complexity" evidence="8">
    <location>
        <begin position="592"/>
        <end position="603"/>
    </location>
</feature>
<feature type="transmembrane region" description="Helical" evidence="7">
    <location>
        <begin position="99"/>
        <end position="120"/>
    </location>
</feature>
<accession>A0A423VKK1</accession>
<evidence type="ECO:0000256" key="7">
    <source>
        <dbReference type="PIRNR" id="PIRNR002450"/>
    </source>
</evidence>
<feature type="transmembrane region" description="Helical" evidence="7">
    <location>
        <begin position="406"/>
        <end position="425"/>
    </location>
</feature>
<keyword evidence="10" id="KW-1185">Reference proteome</keyword>
<protein>
    <recommendedName>
        <fullName evidence="7">Potassium transport protein</fullName>
    </recommendedName>
</protein>